<feature type="compositionally biased region" description="Polar residues" evidence="1">
    <location>
        <begin position="41"/>
        <end position="54"/>
    </location>
</feature>
<feature type="region of interest" description="Disordered" evidence="1">
    <location>
        <begin position="30"/>
        <end position="54"/>
    </location>
</feature>
<accession>A0A835JNK0</accession>
<evidence type="ECO:0000256" key="1">
    <source>
        <dbReference type="SAM" id="MobiDB-lite"/>
    </source>
</evidence>
<dbReference type="Proteomes" id="UP000657918">
    <property type="component" value="Unassembled WGS sequence"/>
</dbReference>
<keyword evidence="3" id="KW-1185">Reference proteome</keyword>
<reference evidence="2 3" key="1">
    <citation type="submission" date="2020-10" db="EMBL/GenBank/DDBJ databases">
        <title>Plant Genome Project.</title>
        <authorList>
            <person name="Zhang R.-G."/>
        </authorList>
    </citation>
    <scope>NUCLEOTIDE SEQUENCE [LARGE SCALE GENOMIC DNA]</scope>
    <source>
        <strain evidence="2">FAFU-HL-1</strain>
        <tissue evidence="2">Leaf</tissue>
    </source>
</reference>
<evidence type="ECO:0000313" key="3">
    <source>
        <dbReference type="Proteomes" id="UP000657918"/>
    </source>
</evidence>
<comment type="caution">
    <text evidence="2">The sequence shown here is derived from an EMBL/GenBank/DDBJ whole genome shotgun (WGS) entry which is preliminary data.</text>
</comment>
<evidence type="ECO:0000313" key="2">
    <source>
        <dbReference type="EMBL" id="KAF9673558.1"/>
    </source>
</evidence>
<sequence>MTVMGAFRSRELRILTMLASSYNAFRSSNTKLSVPRRRKGSPQTRKAGLTSSPGRFSNLDSSSFLSHRLEISFKRKSQSF</sequence>
<organism evidence="2 3">
    <name type="scientific">Salix dunnii</name>
    <dbReference type="NCBI Taxonomy" id="1413687"/>
    <lineage>
        <taxon>Eukaryota</taxon>
        <taxon>Viridiplantae</taxon>
        <taxon>Streptophyta</taxon>
        <taxon>Embryophyta</taxon>
        <taxon>Tracheophyta</taxon>
        <taxon>Spermatophyta</taxon>
        <taxon>Magnoliopsida</taxon>
        <taxon>eudicotyledons</taxon>
        <taxon>Gunneridae</taxon>
        <taxon>Pentapetalae</taxon>
        <taxon>rosids</taxon>
        <taxon>fabids</taxon>
        <taxon>Malpighiales</taxon>
        <taxon>Salicaceae</taxon>
        <taxon>Saliceae</taxon>
        <taxon>Salix</taxon>
    </lineage>
</organism>
<dbReference type="AlphaFoldDB" id="A0A835JNK0"/>
<protein>
    <submittedName>
        <fullName evidence="2">Uncharacterized protein</fullName>
    </submittedName>
</protein>
<gene>
    <name evidence="2" type="ORF">SADUNF_Sadunf10G0036600</name>
</gene>
<dbReference type="EMBL" id="JADGMS010000010">
    <property type="protein sequence ID" value="KAF9673558.1"/>
    <property type="molecule type" value="Genomic_DNA"/>
</dbReference>
<proteinExistence type="predicted"/>
<name>A0A835JNK0_9ROSI</name>